<comment type="caution">
    <text evidence="6">The sequence shown here is derived from an EMBL/GenBank/DDBJ whole genome shotgun (WGS) entry which is preliminary data.</text>
</comment>
<keyword evidence="3" id="KW-1133">Transmembrane helix</keyword>
<dbReference type="Pfam" id="PF01478">
    <property type="entry name" value="Peptidase_A24"/>
    <property type="match status" value="1"/>
</dbReference>
<evidence type="ECO:0000313" key="7">
    <source>
        <dbReference type="Proteomes" id="UP000244378"/>
    </source>
</evidence>
<evidence type="ECO:0000313" key="8">
    <source>
        <dbReference type="Proteomes" id="UP000469927"/>
    </source>
</evidence>
<dbReference type="GO" id="GO:0006465">
    <property type="term" value="P:signal peptide processing"/>
    <property type="evidence" value="ECO:0007669"/>
    <property type="project" value="TreeGrafter"/>
</dbReference>
<keyword evidence="3" id="KW-0472">Membrane</keyword>
<dbReference type="RefSeq" id="WP_075193697.1">
    <property type="nucleotide sequence ID" value="NZ_JADKNN010000041.1"/>
</dbReference>
<dbReference type="EMBL" id="WAGD01000065">
    <property type="protein sequence ID" value="KAB0874201.1"/>
    <property type="molecule type" value="Genomic_DNA"/>
</dbReference>
<dbReference type="PANTHER" id="PTHR30487:SF0">
    <property type="entry name" value="PREPILIN LEADER PEPTIDASE_N-METHYLTRANSFERASE-RELATED"/>
    <property type="match status" value="1"/>
</dbReference>
<dbReference type="PANTHER" id="PTHR30487">
    <property type="entry name" value="TYPE 4 PREPILIN-LIKE PROTEINS LEADER PEPTIDE-PROCESSING ENZYME"/>
    <property type="match status" value="1"/>
</dbReference>
<dbReference type="GO" id="GO:0005886">
    <property type="term" value="C:plasma membrane"/>
    <property type="evidence" value="ECO:0007669"/>
    <property type="project" value="TreeGrafter"/>
</dbReference>
<feature type="transmembrane region" description="Helical" evidence="3">
    <location>
        <begin position="97"/>
        <end position="119"/>
    </location>
</feature>
<evidence type="ECO:0000256" key="2">
    <source>
        <dbReference type="RuleBase" id="RU003793"/>
    </source>
</evidence>
<reference evidence="6 7" key="1">
    <citation type="submission" date="2016-12" db="EMBL/GenBank/DDBJ databases">
        <title>Analysis of the Molecular Diversity Among Cronobacter Species Isolated from Filth Flies Using a Pan Genomic DNA Microarray.</title>
        <authorList>
            <person name="Pava-Ripoll M."/>
            <person name="Tall B."/>
            <person name="Farber J."/>
            <person name="Fanning S."/>
            <person name="Lehner A."/>
            <person name="Stephan R."/>
            <person name="Pagotto F."/>
            <person name="Iverson C."/>
            <person name="Ziobro G."/>
            <person name="Miller A."/>
            <person name="Pearson R."/>
            <person name="Yan Q."/>
            <person name="Kim M."/>
            <person name="Jeong S."/>
            <person name="Park J."/>
            <person name="Jun S."/>
            <person name="Choi H."/>
            <person name="Chung T."/>
            <person name="Yoo Y."/>
            <person name="Park E."/>
            <person name="Hwang S."/>
            <person name="Lee B."/>
            <person name="Sathyamoorthy V."/>
            <person name="Carter L."/>
            <person name="Mammel M."/>
            <person name="Jackson S."/>
            <person name="Kothary M."/>
            <person name="Patel I."/>
            <person name="Grim C."/>
            <person name="Gopinath G."/>
            <person name="Gangiredla J."/>
            <person name="Chase H."/>
        </authorList>
    </citation>
    <scope>NUCLEOTIDE SEQUENCE [LARGE SCALE GENOMIC DNA]</scope>
    <source>
        <strain evidence="6 7">MOD1-Md1s</strain>
    </source>
</reference>
<feature type="transmembrane region" description="Helical" evidence="3">
    <location>
        <begin position="131"/>
        <end position="153"/>
    </location>
</feature>
<dbReference type="PRINTS" id="PR00864">
    <property type="entry name" value="PREPILNPTASE"/>
</dbReference>
<comment type="similarity">
    <text evidence="1 2">Belongs to the peptidase A24 family.</text>
</comment>
<evidence type="ECO:0000256" key="1">
    <source>
        <dbReference type="ARBA" id="ARBA00005801"/>
    </source>
</evidence>
<evidence type="ECO:0000313" key="5">
    <source>
        <dbReference type="EMBL" id="KAB0874201.1"/>
    </source>
</evidence>
<keyword evidence="3" id="KW-0812">Transmembrane</keyword>
<evidence type="ECO:0000256" key="3">
    <source>
        <dbReference type="SAM" id="Phobius"/>
    </source>
</evidence>
<dbReference type="Proteomes" id="UP000469927">
    <property type="component" value="Unassembled WGS sequence"/>
</dbReference>
<dbReference type="Gene3D" id="1.20.120.1220">
    <property type="match status" value="1"/>
</dbReference>
<dbReference type="GO" id="GO:0004190">
    <property type="term" value="F:aspartic-type endopeptidase activity"/>
    <property type="evidence" value="ECO:0007669"/>
    <property type="project" value="InterPro"/>
</dbReference>
<accession>A0A2T7AQ37</accession>
<dbReference type="OrthoDB" id="9789291at2"/>
<dbReference type="AlphaFoldDB" id="A0A2T7AQ37"/>
<gene>
    <name evidence="6" type="ORF">AUN14_16255</name>
    <name evidence="5" type="ORF">FZI19_17805</name>
</gene>
<dbReference type="InterPro" id="IPR050882">
    <property type="entry name" value="Prepilin_peptidase/N-MTase"/>
</dbReference>
<name>A0A2T7AQ37_9ENTR</name>
<keyword evidence="8" id="KW-1185">Reference proteome</keyword>
<dbReference type="Proteomes" id="UP000244378">
    <property type="component" value="Unassembled WGS sequence"/>
</dbReference>
<feature type="domain" description="Prepilin type IV endopeptidase peptidase" evidence="4">
    <location>
        <begin position="16"/>
        <end position="114"/>
    </location>
</feature>
<reference evidence="5 8" key="2">
    <citation type="submission" date="2019-08" db="EMBL/GenBank/DDBJ databases">
        <title>Prevalence, distribution, and phylogeny of type two toxin-antitoxin genes possessed by Cronobacter species where C. sakazakii homologs follow sequence type lineages.</title>
        <authorList>
            <person name="Finkelstein S."/>
            <person name="Negrete F."/>
            <person name="Jang H."/>
            <person name="Gopinath G.R."/>
            <person name="Tall B.D."/>
        </authorList>
    </citation>
    <scope>NUCLEOTIDE SEQUENCE [LARGE SCALE GENOMIC DNA]</scope>
    <source>
        <strain evidence="5 8">MOD1_GK1257</strain>
    </source>
</reference>
<proteinExistence type="inferred from homology"/>
<dbReference type="InterPro" id="IPR014032">
    <property type="entry name" value="Peptidase_A24A_bac"/>
</dbReference>
<evidence type="ECO:0000313" key="6">
    <source>
        <dbReference type="EMBL" id="PUX11518.1"/>
    </source>
</evidence>
<dbReference type="EMBL" id="MSAE01000035">
    <property type="protein sequence ID" value="PUX11518.1"/>
    <property type="molecule type" value="Genomic_DNA"/>
</dbReference>
<evidence type="ECO:0000259" key="4">
    <source>
        <dbReference type="Pfam" id="PF01478"/>
    </source>
</evidence>
<dbReference type="InterPro" id="IPR000045">
    <property type="entry name" value="Prepilin_IV_endopep_pep"/>
</dbReference>
<feature type="transmembrane region" description="Helical" evidence="3">
    <location>
        <begin position="24"/>
        <end position="44"/>
    </location>
</feature>
<sequence length="155" mass="17355">MITLWLLGYILLNAGLVLKDLRYGLLPNSLTCPLLWLGLSYHLIFQSRFLADAVAGALIGYLSLSLLYWAYRWLRNSEGLGYGDVKYLGALGAWHGWQMLGLLLLTAALLGLMMSFFLYRKKEPMHLRKTPLPFGPFLAAAGLLCSISTFQILDV</sequence>
<protein>
    <submittedName>
        <fullName evidence="6">Prepilin peptidase</fullName>
    </submittedName>
</protein>
<organism evidence="6 7">
    <name type="scientific">Cronobacter muytjensii</name>
    <dbReference type="NCBI Taxonomy" id="413501"/>
    <lineage>
        <taxon>Bacteria</taxon>
        <taxon>Pseudomonadati</taxon>
        <taxon>Pseudomonadota</taxon>
        <taxon>Gammaproteobacteria</taxon>
        <taxon>Enterobacterales</taxon>
        <taxon>Enterobacteriaceae</taxon>
        <taxon>Cronobacter</taxon>
    </lineage>
</organism>
<feature type="transmembrane region" description="Helical" evidence="3">
    <location>
        <begin position="49"/>
        <end position="71"/>
    </location>
</feature>